<name>A0A1F6ED84_9BACT</name>
<reference evidence="2 3" key="1">
    <citation type="journal article" date="2016" name="Nat. Commun.">
        <title>Thousands of microbial genomes shed light on interconnected biogeochemical processes in an aquifer system.</title>
        <authorList>
            <person name="Anantharaman K."/>
            <person name="Brown C.T."/>
            <person name="Hug L.A."/>
            <person name="Sharon I."/>
            <person name="Castelle C.J."/>
            <person name="Probst A.J."/>
            <person name="Thomas B.C."/>
            <person name="Singh A."/>
            <person name="Wilkins M.J."/>
            <person name="Karaoz U."/>
            <person name="Brodie E.L."/>
            <person name="Williams K.H."/>
            <person name="Hubbard S.S."/>
            <person name="Banfield J.F."/>
        </authorList>
    </citation>
    <scope>NUCLEOTIDE SEQUENCE [LARGE SCALE GENOMIC DNA]</scope>
</reference>
<dbReference type="Proteomes" id="UP000179115">
    <property type="component" value="Unassembled WGS sequence"/>
</dbReference>
<protein>
    <submittedName>
        <fullName evidence="2">Uncharacterized protein</fullName>
    </submittedName>
</protein>
<feature type="transmembrane region" description="Helical" evidence="1">
    <location>
        <begin position="6"/>
        <end position="29"/>
    </location>
</feature>
<evidence type="ECO:0000256" key="1">
    <source>
        <dbReference type="SAM" id="Phobius"/>
    </source>
</evidence>
<evidence type="ECO:0000313" key="2">
    <source>
        <dbReference type="EMBL" id="OGG71560.1"/>
    </source>
</evidence>
<evidence type="ECO:0000313" key="3">
    <source>
        <dbReference type="Proteomes" id="UP000179115"/>
    </source>
</evidence>
<keyword evidence="1" id="KW-1133">Transmembrane helix</keyword>
<organism evidence="2 3">
    <name type="scientific">Candidatus Kaiserbacteria bacterium RIFCSPLOWO2_01_FULL_51_21</name>
    <dbReference type="NCBI Taxonomy" id="1798508"/>
    <lineage>
        <taxon>Bacteria</taxon>
        <taxon>Candidatus Kaiseribacteriota</taxon>
    </lineage>
</organism>
<sequence length="187" mass="20648">MKRLYIVFFHWLPLAAAITGICGSMYLVVQYSFRASLNDPQIQMAGDAVRALEAGSVPAEVVPRYLFDAGKSLSPFIAVYDGSGNPLESSAYIDGKPPHPPEGIFQSARSVGENRVTWQPNPETRIALVVRPVAIESGWFVAAGRNMREVEAREAALTDIVGFSYGAMLILTFLLEFFGDYLRRRQS</sequence>
<proteinExistence type="predicted"/>
<dbReference type="STRING" id="1798508.A3A35_00235"/>
<dbReference type="AlphaFoldDB" id="A0A1F6ED84"/>
<accession>A0A1F6ED84</accession>
<keyword evidence="1" id="KW-0812">Transmembrane</keyword>
<comment type="caution">
    <text evidence="2">The sequence shown here is derived from an EMBL/GenBank/DDBJ whole genome shotgun (WGS) entry which is preliminary data.</text>
</comment>
<feature type="transmembrane region" description="Helical" evidence="1">
    <location>
        <begin position="155"/>
        <end position="175"/>
    </location>
</feature>
<keyword evidence="1" id="KW-0472">Membrane</keyword>
<gene>
    <name evidence="2" type="ORF">A3A35_00235</name>
</gene>
<dbReference type="EMBL" id="MFLV01000015">
    <property type="protein sequence ID" value="OGG71560.1"/>
    <property type="molecule type" value="Genomic_DNA"/>
</dbReference>